<proteinExistence type="predicted"/>
<protein>
    <submittedName>
        <fullName evidence="1">Uncharacterized protein</fullName>
    </submittedName>
</protein>
<evidence type="ECO:0000313" key="1">
    <source>
        <dbReference type="EMBL" id="KAH3879548.1"/>
    </source>
</evidence>
<evidence type="ECO:0000313" key="2">
    <source>
        <dbReference type="Proteomes" id="UP000828390"/>
    </source>
</evidence>
<comment type="caution">
    <text evidence="1">The sequence shown here is derived from an EMBL/GenBank/DDBJ whole genome shotgun (WGS) entry which is preliminary data.</text>
</comment>
<reference evidence="1" key="2">
    <citation type="submission" date="2020-11" db="EMBL/GenBank/DDBJ databases">
        <authorList>
            <person name="McCartney M.A."/>
            <person name="Auch B."/>
            <person name="Kono T."/>
            <person name="Mallez S."/>
            <person name="Becker A."/>
            <person name="Gohl D.M."/>
            <person name="Silverstein K.A.T."/>
            <person name="Koren S."/>
            <person name="Bechman K.B."/>
            <person name="Herman A."/>
            <person name="Abrahante J.E."/>
            <person name="Garbe J."/>
        </authorList>
    </citation>
    <scope>NUCLEOTIDE SEQUENCE</scope>
    <source>
        <strain evidence="1">Duluth1</strain>
        <tissue evidence="1">Whole animal</tissue>
    </source>
</reference>
<keyword evidence="2" id="KW-1185">Reference proteome</keyword>
<accession>A0A9D4MN94</accession>
<sequence length="60" mass="6931">MSNSFDAACHTLVQNIGYNTLHATPTIDEKDNIKLFQVVVKTKSKLFWREPVFKPTEHQI</sequence>
<name>A0A9D4MN94_DREPO</name>
<reference evidence="1" key="1">
    <citation type="journal article" date="2019" name="bioRxiv">
        <title>The Genome of the Zebra Mussel, Dreissena polymorpha: A Resource for Invasive Species Research.</title>
        <authorList>
            <person name="McCartney M.A."/>
            <person name="Auch B."/>
            <person name="Kono T."/>
            <person name="Mallez S."/>
            <person name="Zhang Y."/>
            <person name="Obille A."/>
            <person name="Becker A."/>
            <person name="Abrahante J.E."/>
            <person name="Garbe J."/>
            <person name="Badalamenti J.P."/>
            <person name="Herman A."/>
            <person name="Mangelson H."/>
            <person name="Liachko I."/>
            <person name="Sullivan S."/>
            <person name="Sone E.D."/>
            <person name="Koren S."/>
            <person name="Silverstein K.A.T."/>
            <person name="Beckman K.B."/>
            <person name="Gohl D.M."/>
        </authorList>
    </citation>
    <scope>NUCLEOTIDE SEQUENCE</scope>
    <source>
        <strain evidence="1">Duluth1</strain>
        <tissue evidence="1">Whole animal</tissue>
    </source>
</reference>
<dbReference type="AlphaFoldDB" id="A0A9D4MN94"/>
<dbReference type="EMBL" id="JAIWYP010000001">
    <property type="protein sequence ID" value="KAH3879548.1"/>
    <property type="molecule type" value="Genomic_DNA"/>
</dbReference>
<gene>
    <name evidence="1" type="ORF">DPMN_003451</name>
</gene>
<dbReference type="Proteomes" id="UP000828390">
    <property type="component" value="Unassembled WGS sequence"/>
</dbReference>
<organism evidence="1 2">
    <name type="scientific">Dreissena polymorpha</name>
    <name type="common">Zebra mussel</name>
    <name type="synonym">Mytilus polymorpha</name>
    <dbReference type="NCBI Taxonomy" id="45954"/>
    <lineage>
        <taxon>Eukaryota</taxon>
        <taxon>Metazoa</taxon>
        <taxon>Spiralia</taxon>
        <taxon>Lophotrochozoa</taxon>
        <taxon>Mollusca</taxon>
        <taxon>Bivalvia</taxon>
        <taxon>Autobranchia</taxon>
        <taxon>Heteroconchia</taxon>
        <taxon>Euheterodonta</taxon>
        <taxon>Imparidentia</taxon>
        <taxon>Neoheterodontei</taxon>
        <taxon>Myida</taxon>
        <taxon>Dreissenoidea</taxon>
        <taxon>Dreissenidae</taxon>
        <taxon>Dreissena</taxon>
    </lineage>
</organism>